<dbReference type="PANTHER" id="PTHR34215">
    <property type="entry name" value="BLL0784 PROTEIN"/>
    <property type="match status" value="1"/>
</dbReference>
<dbReference type="EMBL" id="CP157484">
    <property type="protein sequence ID" value="XBO41872.1"/>
    <property type="molecule type" value="Genomic_DNA"/>
</dbReference>
<dbReference type="Pfam" id="PF04296">
    <property type="entry name" value="YlxR"/>
    <property type="match status" value="1"/>
</dbReference>
<proteinExistence type="predicted"/>
<dbReference type="PANTHER" id="PTHR34215:SF1">
    <property type="entry name" value="YLXR DOMAIN-CONTAINING PROTEIN"/>
    <property type="match status" value="1"/>
</dbReference>
<dbReference type="Gene3D" id="3.30.1330.30">
    <property type="match status" value="1"/>
</dbReference>
<protein>
    <submittedName>
        <fullName evidence="2">RNA-binding protein</fullName>
    </submittedName>
</protein>
<dbReference type="CDD" id="cd00279">
    <property type="entry name" value="YlxR"/>
    <property type="match status" value="1"/>
</dbReference>
<accession>A0AAU7JND0</accession>
<dbReference type="InterPro" id="IPR035931">
    <property type="entry name" value="YlxR-like_sf"/>
</dbReference>
<organism evidence="2">
    <name type="scientific">Alsobacter sp. KACC 23698</name>
    <dbReference type="NCBI Taxonomy" id="3149229"/>
    <lineage>
        <taxon>Bacteria</taxon>
        <taxon>Pseudomonadati</taxon>
        <taxon>Pseudomonadota</taxon>
        <taxon>Alphaproteobacteria</taxon>
        <taxon>Hyphomicrobiales</taxon>
        <taxon>Alsobacteraceae</taxon>
        <taxon>Alsobacter</taxon>
    </lineage>
</organism>
<dbReference type="InterPro" id="IPR037465">
    <property type="entry name" value="YlxR"/>
</dbReference>
<evidence type="ECO:0000259" key="1">
    <source>
        <dbReference type="Pfam" id="PF04296"/>
    </source>
</evidence>
<dbReference type="InterPro" id="IPR007393">
    <property type="entry name" value="YlxR_dom"/>
</dbReference>
<dbReference type="InterPro" id="IPR029064">
    <property type="entry name" value="Ribosomal_eL30-like_sf"/>
</dbReference>
<dbReference type="SUPFAM" id="SSF55315">
    <property type="entry name" value="L30e-like"/>
    <property type="match status" value="1"/>
</dbReference>
<dbReference type="RefSeq" id="WP_406858703.1">
    <property type="nucleotide sequence ID" value="NZ_CP157484.1"/>
</dbReference>
<dbReference type="Gene3D" id="3.30.1230.10">
    <property type="entry name" value="YlxR-like"/>
    <property type="match status" value="1"/>
</dbReference>
<reference evidence="2" key="1">
    <citation type="submission" date="2024-05" db="EMBL/GenBank/DDBJ databases">
        <authorList>
            <person name="Kim S."/>
            <person name="Heo J."/>
            <person name="Choi H."/>
            <person name="Choi Y."/>
            <person name="Kwon S.-W."/>
            <person name="Kim Y."/>
        </authorList>
    </citation>
    <scope>NUCLEOTIDE SEQUENCE</scope>
    <source>
        <strain evidence="2">KACC 23698</strain>
    </source>
</reference>
<gene>
    <name evidence="2" type="ORF">ABEG18_24560</name>
</gene>
<dbReference type="SUPFAM" id="SSF64376">
    <property type="entry name" value="YlxR-like"/>
    <property type="match status" value="1"/>
</dbReference>
<feature type="domain" description="YlxR" evidence="1">
    <location>
        <begin position="15"/>
        <end position="90"/>
    </location>
</feature>
<sequence>MANRRSQADDDGPERTCVATRTVRPADELIRFVVGPGDELVPDLKRKLPGRGVWVTAARGAVEDAVRKKAFARSLKASVKVAPGLADDIERLLARDARDSLSIANKAGQVVAGFAKVEAAIGRGVAGLLHASDAAADGVRKISQALRRRYADKADSIVVATALDSSELGLALGRSHVIHAALLEGPAARACLARCRALERYRAGWPEKAARADVAHVNLAAADTTTREPQEQERND</sequence>
<dbReference type="AlphaFoldDB" id="A0AAU7JND0"/>
<dbReference type="NCBIfam" id="NF006622">
    <property type="entry name" value="PRK09190.1"/>
    <property type="match status" value="1"/>
</dbReference>
<name>A0AAU7JND0_9HYPH</name>
<evidence type="ECO:0000313" key="2">
    <source>
        <dbReference type="EMBL" id="XBO41872.1"/>
    </source>
</evidence>